<keyword evidence="2" id="KW-0813">Transport</keyword>
<feature type="transmembrane region" description="Helical" evidence="6">
    <location>
        <begin position="86"/>
        <end position="108"/>
    </location>
</feature>
<reference evidence="9 10" key="1">
    <citation type="journal article" date="2011" name="Stand. Genomic Sci.">
        <title>Complete genome sequence of Treponema succinifaciens type strain (6091).</title>
        <authorList>
            <person name="Han C."/>
            <person name="Gronow S."/>
            <person name="Teshima H."/>
            <person name="Lapidus A."/>
            <person name="Nolan M."/>
            <person name="Lucas S."/>
            <person name="Hammon N."/>
            <person name="Deshpande S."/>
            <person name="Cheng J.F."/>
            <person name="Zeytun A."/>
            <person name="Tapia R."/>
            <person name="Goodwin L."/>
            <person name="Pitluck S."/>
            <person name="Liolios K."/>
            <person name="Pagani I."/>
            <person name="Ivanova N."/>
            <person name="Mavromatis K."/>
            <person name="Mikhailova N."/>
            <person name="Huntemann M."/>
            <person name="Pati A."/>
            <person name="Chen A."/>
            <person name="Palaniappan K."/>
            <person name="Land M."/>
            <person name="Hauser L."/>
            <person name="Brambilla E.M."/>
            <person name="Rohde M."/>
            <person name="Goker M."/>
            <person name="Woyke T."/>
            <person name="Bristow J."/>
            <person name="Eisen J.A."/>
            <person name="Markowitz V."/>
            <person name="Hugenholtz P."/>
            <person name="Kyrpides N.C."/>
            <person name="Klenk H.P."/>
            <person name="Detter J.C."/>
        </authorList>
    </citation>
    <scope>NUCLEOTIDE SEQUENCE [LARGE SCALE GENOMIC DNA]</scope>
    <source>
        <strain evidence="10">ATCC 33096 / DSM 2489 / 6091</strain>
    </source>
</reference>
<dbReference type="InterPro" id="IPR002524">
    <property type="entry name" value="Cation_efflux"/>
</dbReference>
<keyword evidence="4 6" id="KW-1133">Transmembrane helix</keyword>
<name>F2NUI1_TRES6</name>
<accession>F2NUI1</accession>
<dbReference type="SUPFAM" id="SSF161111">
    <property type="entry name" value="Cation efflux protein transmembrane domain-like"/>
    <property type="match status" value="1"/>
</dbReference>
<dbReference type="InterPro" id="IPR027469">
    <property type="entry name" value="Cation_efflux_TMD_sf"/>
</dbReference>
<evidence type="ECO:0000259" key="8">
    <source>
        <dbReference type="Pfam" id="PF16916"/>
    </source>
</evidence>
<dbReference type="PANTHER" id="PTHR43840:SF50">
    <property type="entry name" value="MANGANESE EFFLUX SYSTEM PROTEIN MNES"/>
    <property type="match status" value="1"/>
</dbReference>
<dbReference type="SUPFAM" id="SSF160240">
    <property type="entry name" value="Cation efflux protein cytoplasmic domain-like"/>
    <property type="match status" value="1"/>
</dbReference>
<protein>
    <submittedName>
        <fullName evidence="9">Cation diffusion facilitator family transporter</fullName>
    </submittedName>
</protein>
<keyword evidence="5 6" id="KW-0472">Membrane</keyword>
<dbReference type="Gene3D" id="3.30.70.1350">
    <property type="entry name" value="Cation efflux protein, cytoplasmic domain"/>
    <property type="match status" value="1"/>
</dbReference>
<evidence type="ECO:0000259" key="7">
    <source>
        <dbReference type="Pfam" id="PF01545"/>
    </source>
</evidence>
<dbReference type="PANTHER" id="PTHR43840">
    <property type="entry name" value="MITOCHONDRIAL METAL TRANSPORTER 1-RELATED"/>
    <property type="match status" value="1"/>
</dbReference>
<reference evidence="10" key="2">
    <citation type="submission" date="2011-04" db="EMBL/GenBank/DDBJ databases">
        <title>The complete genome of chromosome of Treponema succinifaciens DSM 2489.</title>
        <authorList>
            <person name="Lucas S."/>
            <person name="Copeland A."/>
            <person name="Lapidus A."/>
            <person name="Bruce D."/>
            <person name="Goodwin L."/>
            <person name="Pitluck S."/>
            <person name="Peters L."/>
            <person name="Kyrpides N."/>
            <person name="Mavromatis K."/>
            <person name="Ivanova N."/>
            <person name="Ovchinnikova G."/>
            <person name="Teshima H."/>
            <person name="Detter J.C."/>
            <person name="Tapia R."/>
            <person name="Han C."/>
            <person name="Land M."/>
            <person name="Hauser L."/>
            <person name="Markowitz V."/>
            <person name="Cheng J.-F."/>
            <person name="Hugenholtz P."/>
            <person name="Woyke T."/>
            <person name="Wu D."/>
            <person name="Gronow S."/>
            <person name="Wellnitz S."/>
            <person name="Brambilla E."/>
            <person name="Klenk H.-P."/>
            <person name="Eisen J.A."/>
        </authorList>
    </citation>
    <scope>NUCLEOTIDE SEQUENCE [LARGE SCALE GENOMIC DNA]</scope>
    <source>
        <strain evidence="10">ATCC 33096 / DSM 2489 / 6091</strain>
    </source>
</reference>
<keyword evidence="10" id="KW-1185">Reference proteome</keyword>
<dbReference type="EMBL" id="CP002631">
    <property type="protein sequence ID" value="AEB13544.1"/>
    <property type="molecule type" value="Genomic_DNA"/>
</dbReference>
<dbReference type="InterPro" id="IPR050291">
    <property type="entry name" value="CDF_Transporter"/>
</dbReference>
<dbReference type="OrthoDB" id="9806522at2"/>
<evidence type="ECO:0000256" key="5">
    <source>
        <dbReference type="ARBA" id="ARBA00023136"/>
    </source>
</evidence>
<feature type="transmembrane region" description="Helical" evidence="6">
    <location>
        <begin position="120"/>
        <end position="141"/>
    </location>
</feature>
<evidence type="ECO:0000313" key="10">
    <source>
        <dbReference type="Proteomes" id="UP000006852"/>
    </source>
</evidence>
<dbReference type="Pfam" id="PF01545">
    <property type="entry name" value="Cation_efflux"/>
    <property type="match status" value="1"/>
</dbReference>
<sequence length="310" mass="33574">MNSTSLKAHYIKVAGVVALVGNAVLAAVKFLFAYLSGSLAVAGDAIDSSTDVLIALVTLFVSRIIQQPGDKEHPWGHARAETTATMALAFIIFFAGAQIVLSAAKKIILHDFQAETSLVAVYAAVVSIVGKSLLALIQFHYGKIAESEIVKANAQNMKSDIMLSAAVLAGLLCSEFFKLPFLDPAIALLVGLWVIKNAASLFARMNLELMDGNADSSLYKKLFDAVATVSGVQNPHKARIRRMASSFDIDLDIEVDPSLSVYEAHELSEQVESAIRRKIPEIYDIVIHVEPKNSDLHQPKEEFGLNPQNL</sequence>
<feature type="transmembrane region" description="Helical" evidence="6">
    <location>
        <begin position="12"/>
        <end position="36"/>
    </location>
</feature>
<dbReference type="GO" id="GO:0016020">
    <property type="term" value="C:membrane"/>
    <property type="evidence" value="ECO:0007669"/>
    <property type="project" value="UniProtKB-SubCell"/>
</dbReference>
<evidence type="ECO:0000256" key="6">
    <source>
        <dbReference type="SAM" id="Phobius"/>
    </source>
</evidence>
<dbReference type="Proteomes" id="UP000006852">
    <property type="component" value="Chromosome"/>
</dbReference>
<dbReference type="InterPro" id="IPR027470">
    <property type="entry name" value="Cation_efflux_CTD"/>
</dbReference>
<dbReference type="AlphaFoldDB" id="F2NUI1"/>
<comment type="subcellular location">
    <subcellularLocation>
        <location evidence="1">Membrane</location>
        <topology evidence="1">Multi-pass membrane protein</topology>
    </subcellularLocation>
</comment>
<gene>
    <name evidence="9" type="ordered locus">Tresu_0603</name>
</gene>
<evidence type="ECO:0000256" key="4">
    <source>
        <dbReference type="ARBA" id="ARBA00022989"/>
    </source>
</evidence>
<evidence type="ECO:0000256" key="2">
    <source>
        <dbReference type="ARBA" id="ARBA00022448"/>
    </source>
</evidence>
<dbReference type="eggNOG" id="COG0053">
    <property type="taxonomic scope" value="Bacteria"/>
</dbReference>
<dbReference type="KEGG" id="tsu:Tresu_0603"/>
<dbReference type="Gene3D" id="1.20.1510.10">
    <property type="entry name" value="Cation efflux protein transmembrane domain"/>
    <property type="match status" value="1"/>
</dbReference>
<organism evidence="9 10">
    <name type="scientific">Treponema succinifaciens (strain ATCC 33096 / DSM 2489 / 6091)</name>
    <dbReference type="NCBI Taxonomy" id="869209"/>
    <lineage>
        <taxon>Bacteria</taxon>
        <taxon>Pseudomonadati</taxon>
        <taxon>Spirochaetota</taxon>
        <taxon>Spirochaetia</taxon>
        <taxon>Spirochaetales</taxon>
        <taxon>Treponemataceae</taxon>
        <taxon>Treponema</taxon>
    </lineage>
</organism>
<feature type="transmembrane region" description="Helical" evidence="6">
    <location>
        <begin position="185"/>
        <end position="203"/>
    </location>
</feature>
<dbReference type="STRING" id="869209.Tresu_0603"/>
<feature type="domain" description="Cation efflux protein cytoplasmic" evidence="8">
    <location>
        <begin position="216"/>
        <end position="291"/>
    </location>
</feature>
<evidence type="ECO:0000313" key="9">
    <source>
        <dbReference type="EMBL" id="AEB13544.1"/>
    </source>
</evidence>
<proteinExistence type="predicted"/>
<dbReference type="Pfam" id="PF16916">
    <property type="entry name" value="ZT_dimer"/>
    <property type="match status" value="1"/>
</dbReference>
<feature type="domain" description="Cation efflux protein transmembrane" evidence="7">
    <location>
        <begin position="16"/>
        <end position="204"/>
    </location>
</feature>
<evidence type="ECO:0000256" key="1">
    <source>
        <dbReference type="ARBA" id="ARBA00004141"/>
    </source>
</evidence>
<dbReference type="HOGENOM" id="CLU_013430_3_6_12"/>
<dbReference type="InterPro" id="IPR036837">
    <property type="entry name" value="Cation_efflux_CTD_sf"/>
</dbReference>
<evidence type="ECO:0000256" key="3">
    <source>
        <dbReference type="ARBA" id="ARBA00022692"/>
    </source>
</evidence>
<dbReference type="NCBIfam" id="TIGR01297">
    <property type="entry name" value="CDF"/>
    <property type="match status" value="1"/>
</dbReference>
<dbReference type="GO" id="GO:0008324">
    <property type="term" value="F:monoatomic cation transmembrane transporter activity"/>
    <property type="evidence" value="ECO:0007669"/>
    <property type="project" value="InterPro"/>
</dbReference>
<dbReference type="RefSeq" id="WP_013700851.1">
    <property type="nucleotide sequence ID" value="NC_015385.1"/>
</dbReference>
<dbReference type="InterPro" id="IPR058533">
    <property type="entry name" value="Cation_efflux_TM"/>
</dbReference>
<keyword evidence="3 6" id="KW-0812">Transmembrane</keyword>
<dbReference type="GeneID" id="302997805"/>